<protein>
    <submittedName>
        <fullName evidence="1">Uncharacterized protein</fullName>
    </submittedName>
</protein>
<evidence type="ECO:0000313" key="1">
    <source>
        <dbReference type="EMBL" id="KKL60027.1"/>
    </source>
</evidence>
<comment type="caution">
    <text evidence="1">The sequence shown here is derived from an EMBL/GenBank/DDBJ whole genome shotgun (WGS) entry which is preliminary data.</text>
</comment>
<reference evidence="1" key="1">
    <citation type="journal article" date="2015" name="Nature">
        <title>Complex archaea that bridge the gap between prokaryotes and eukaryotes.</title>
        <authorList>
            <person name="Spang A."/>
            <person name="Saw J.H."/>
            <person name="Jorgensen S.L."/>
            <person name="Zaremba-Niedzwiedzka K."/>
            <person name="Martijn J."/>
            <person name="Lind A.E."/>
            <person name="van Eijk R."/>
            <person name="Schleper C."/>
            <person name="Guy L."/>
            <person name="Ettema T.J."/>
        </authorList>
    </citation>
    <scope>NUCLEOTIDE SEQUENCE</scope>
</reference>
<proteinExistence type="predicted"/>
<name>A0A0F9G9Y6_9ZZZZ</name>
<accession>A0A0F9G9Y6</accession>
<dbReference type="AlphaFoldDB" id="A0A0F9G9Y6"/>
<gene>
    <name evidence="1" type="ORF">LCGC14_2209440</name>
</gene>
<dbReference type="EMBL" id="LAZR01029289">
    <property type="protein sequence ID" value="KKL60027.1"/>
    <property type="molecule type" value="Genomic_DNA"/>
</dbReference>
<sequence>MTSDLEILLSRAEDGDECPLCHAGTVEFVVSARVFWVKCRGECGNSTMSQNPPQDAATIARRWGSGAEDITRPMSHAKDESAIYVPTWAKPK</sequence>
<organism evidence="1">
    <name type="scientific">marine sediment metagenome</name>
    <dbReference type="NCBI Taxonomy" id="412755"/>
    <lineage>
        <taxon>unclassified sequences</taxon>
        <taxon>metagenomes</taxon>
        <taxon>ecological metagenomes</taxon>
    </lineage>
</organism>